<keyword evidence="1" id="KW-1133">Transmembrane helix</keyword>
<feature type="transmembrane region" description="Helical" evidence="1">
    <location>
        <begin position="12"/>
        <end position="31"/>
    </location>
</feature>
<feature type="transmembrane region" description="Helical" evidence="1">
    <location>
        <begin position="37"/>
        <end position="57"/>
    </location>
</feature>
<comment type="caution">
    <text evidence="2">The sequence shown here is derived from an EMBL/GenBank/DDBJ whole genome shotgun (WGS) entry which is preliminary data.</text>
</comment>
<dbReference type="RefSeq" id="WP_070066218.1">
    <property type="nucleotide sequence ID" value="NZ_MJUW02000026.1"/>
</dbReference>
<dbReference type="GO" id="GO:0005886">
    <property type="term" value="C:plasma membrane"/>
    <property type="evidence" value="ECO:0007669"/>
    <property type="project" value="TreeGrafter"/>
</dbReference>
<evidence type="ECO:0000313" key="2">
    <source>
        <dbReference type="EMBL" id="OQD46633.1"/>
    </source>
</evidence>
<dbReference type="PANTHER" id="PTHR34989:SF1">
    <property type="entry name" value="PROTEIN HDED"/>
    <property type="match status" value="1"/>
</dbReference>
<feature type="transmembrane region" description="Helical" evidence="1">
    <location>
        <begin position="126"/>
        <end position="144"/>
    </location>
</feature>
<keyword evidence="3" id="KW-1185">Reference proteome</keyword>
<dbReference type="InterPro" id="IPR052712">
    <property type="entry name" value="Acid_resist_chaperone_HdeD"/>
</dbReference>
<feature type="transmembrane region" description="Helical" evidence="1">
    <location>
        <begin position="69"/>
        <end position="87"/>
    </location>
</feature>
<dbReference type="Pfam" id="PF03729">
    <property type="entry name" value="DUF308"/>
    <property type="match status" value="2"/>
</dbReference>
<dbReference type="Proteomes" id="UP000242219">
    <property type="component" value="Unassembled WGS sequence"/>
</dbReference>
<evidence type="ECO:0000313" key="3">
    <source>
        <dbReference type="Proteomes" id="UP000242219"/>
    </source>
</evidence>
<gene>
    <name evidence="2" type="ORF">BIY37_02300</name>
</gene>
<dbReference type="InterPro" id="IPR005325">
    <property type="entry name" value="DUF308_memb"/>
</dbReference>
<protein>
    <recommendedName>
        <fullName evidence="4">HdeD protein</fullName>
    </recommendedName>
</protein>
<proteinExistence type="predicted"/>
<feature type="transmembrane region" description="Helical" evidence="1">
    <location>
        <begin position="93"/>
        <end position="114"/>
    </location>
</feature>
<reference evidence="2 3" key="1">
    <citation type="journal article" date="2016" name="Genome Announc.">
        <title>Draft Genome Sequence of the Anaerobic Ammonium-Oxidizing Bacterium 'Candidatus Brocadia sp. 40'.</title>
        <authorList>
            <person name="Ali M."/>
            <person name="Haroon M.F."/>
            <person name="Narita Y."/>
            <person name="Zhang L."/>
            <person name="Rangel Shaw D."/>
            <person name="Okabe S."/>
            <person name="Saikaly P.E."/>
        </authorList>
    </citation>
    <scope>NUCLEOTIDE SEQUENCE [LARGE SCALE GENOMIC DNA]</scope>
    <source>
        <strain evidence="2 3">40</strain>
    </source>
</reference>
<feature type="transmembrane region" description="Helical" evidence="1">
    <location>
        <begin position="150"/>
        <end position="173"/>
    </location>
</feature>
<dbReference type="AlphaFoldDB" id="A0A1V6M2J7"/>
<sequence length="180" mass="19649">MSTHIRNPLLDLWWLLLLQGISALVLGLLLLTQPVSTVEVIVIFTGAYWLVSGIFAIIRIFTAAGRAHWGWSLLIGIIGILAGIFVLRNPLVSIVLLPEVLVIVIAIQGILIGIFDVVRGFQGDGLGAYVLGVMNILIGLWLWFNPLAAAISLPFVLGIFGLVGGGFLIYYAFQMRKQIR</sequence>
<evidence type="ECO:0008006" key="4">
    <source>
        <dbReference type="Google" id="ProtNLM"/>
    </source>
</evidence>
<dbReference type="PANTHER" id="PTHR34989">
    <property type="entry name" value="PROTEIN HDED"/>
    <property type="match status" value="1"/>
</dbReference>
<dbReference type="EMBL" id="MJUW02000026">
    <property type="protein sequence ID" value="OQD46633.1"/>
    <property type="molecule type" value="Genomic_DNA"/>
</dbReference>
<name>A0A1V6M2J7_9BACT</name>
<keyword evidence="1" id="KW-0812">Transmembrane</keyword>
<keyword evidence="1" id="KW-0472">Membrane</keyword>
<evidence type="ECO:0000256" key="1">
    <source>
        <dbReference type="SAM" id="Phobius"/>
    </source>
</evidence>
<accession>A0A1V6M2J7</accession>
<organism evidence="2 3">
    <name type="scientific">Candidatus Brocadia sapporoensis</name>
    <dbReference type="NCBI Taxonomy" id="392547"/>
    <lineage>
        <taxon>Bacteria</taxon>
        <taxon>Pseudomonadati</taxon>
        <taxon>Planctomycetota</taxon>
        <taxon>Candidatus Brocadiia</taxon>
        <taxon>Candidatus Brocadiales</taxon>
        <taxon>Candidatus Brocadiaceae</taxon>
        <taxon>Candidatus Brocadia</taxon>
    </lineage>
</organism>